<protein>
    <recommendedName>
        <fullName evidence="4">Protein MULTIPOLAR SPINDLE 1</fullName>
    </recommendedName>
</protein>
<gene>
    <name evidence="2" type="ORF">LIER_07373</name>
</gene>
<dbReference type="GO" id="GO:0007140">
    <property type="term" value="P:male meiotic nuclear division"/>
    <property type="evidence" value="ECO:0007669"/>
    <property type="project" value="TreeGrafter"/>
</dbReference>
<dbReference type="GO" id="GO:0042138">
    <property type="term" value="P:meiotic DNA double-strand break formation"/>
    <property type="evidence" value="ECO:0007669"/>
    <property type="project" value="InterPro"/>
</dbReference>
<dbReference type="GO" id="GO:0000212">
    <property type="term" value="P:meiotic spindle organization"/>
    <property type="evidence" value="ECO:0007669"/>
    <property type="project" value="InterPro"/>
</dbReference>
<evidence type="ECO:0000256" key="1">
    <source>
        <dbReference type="SAM" id="MobiDB-lite"/>
    </source>
</evidence>
<dbReference type="PANTHER" id="PTHR35768:SF1">
    <property type="entry name" value="PROTEIN MULTIPOLAR SPINDLE 1"/>
    <property type="match status" value="1"/>
</dbReference>
<organism evidence="2 3">
    <name type="scientific">Lithospermum erythrorhizon</name>
    <name type="common">Purple gromwell</name>
    <name type="synonym">Lithospermum officinale var. erythrorhizon</name>
    <dbReference type="NCBI Taxonomy" id="34254"/>
    <lineage>
        <taxon>Eukaryota</taxon>
        <taxon>Viridiplantae</taxon>
        <taxon>Streptophyta</taxon>
        <taxon>Embryophyta</taxon>
        <taxon>Tracheophyta</taxon>
        <taxon>Spermatophyta</taxon>
        <taxon>Magnoliopsida</taxon>
        <taxon>eudicotyledons</taxon>
        <taxon>Gunneridae</taxon>
        <taxon>Pentapetalae</taxon>
        <taxon>asterids</taxon>
        <taxon>lamiids</taxon>
        <taxon>Boraginales</taxon>
        <taxon>Boraginaceae</taxon>
        <taxon>Boraginoideae</taxon>
        <taxon>Lithospermeae</taxon>
        <taxon>Lithospermum</taxon>
    </lineage>
</organism>
<feature type="region of interest" description="Disordered" evidence="1">
    <location>
        <begin position="33"/>
        <end position="59"/>
    </location>
</feature>
<dbReference type="InterPro" id="IPR037500">
    <property type="entry name" value="Msp1"/>
</dbReference>
<evidence type="ECO:0000313" key="3">
    <source>
        <dbReference type="Proteomes" id="UP001454036"/>
    </source>
</evidence>
<sequence length="379" mass="43264">MEAAAQPRNATVDDGETMKLAIAVALLKSKLLQNKQQNQSQPSQLSSPHHSDEALKWKRKAKERKEEIQRLHEDLKAAEDGVQYDMFPKQASCKCYFFDNLRKLTRSQLEDSTINDVLRRRFLRQVRINERRRSRTGALPRRRLISEHDGENELEQLSSSVDFLVELCETMSPGNLEQTNFKNWAHQAVDFILAALKNLTRTERNLVVVEGIVGSLITRLLIRTSTPASVVQTHPDIDILSYVQHVARKLGAESFVGQRIILSVSQRISLVAESLLFMDPFDDAFPSMHSCMHMMIQLIEFLVSDYLMPWSTSEDFDLGLFETWLASILHSRKGLELLESRNGLYILYLDRVIGGIAKNVANLPFFHDLNPDVVANLFS</sequence>
<dbReference type="PANTHER" id="PTHR35768">
    <property type="entry name" value="PROTEIN MULTIPOLAR SPINDLE 1"/>
    <property type="match status" value="1"/>
</dbReference>
<dbReference type="AlphaFoldDB" id="A0AAV3P7T9"/>
<feature type="compositionally biased region" description="Low complexity" evidence="1">
    <location>
        <begin position="33"/>
        <end position="48"/>
    </location>
</feature>
<dbReference type="GO" id="GO:0007059">
    <property type="term" value="P:chromosome segregation"/>
    <property type="evidence" value="ECO:0007669"/>
    <property type="project" value="TreeGrafter"/>
</dbReference>
<reference evidence="2 3" key="1">
    <citation type="submission" date="2024-01" db="EMBL/GenBank/DDBJ databases">
        <title>The complete chloroplast genome sequence of Lithospermum erythrorhizon: insights into the phylogenetic relationship among Boraginaceae species and the maternal lineages of purple gromwells.</title>
        <authorList>
            <person name="Okada T."/>
            <person name="Watanabe K."/>
        </authorList>
    </citation>
    <scope>NUCLEOTIDE SEQUENCE [LARGE SCALE GENOMIC DNA]</scope>
</reference>
<accession>A0AAV3P7T9</accession>
<proteinExistence type="predicted"/>
<dbReference type="EMBL" id="BAABME010001131">
    <property type="protein sequence ID" value="GAA0147749.1"/>
    <property type="molecule type" value="Genomic_DNA"/>
</dbReference>
<comment type="caution">
    <text evidence="2">The sequence shown here is derived from an EMBL/GenBank/DDBJ whole genome shotgun (WGS) entry which is preliminary data.</text>
</comment>
<keyword evidence="3" id="KW-1185">Reference proteome</keyword>
<evidence type="ECO:0000313" key="2">
    <source>
        <dbReference type="EMBL" id="GAA0147749.1"/>
    </source>
</evidence>
<name>A0AAV3P7T9_LITER</name>
<evidence type="ECO:0008006" key="4">
    <source>
        <dbReference type="Google" id="ProtNLM"/>
    </source>
</evidence>
<dbReference type="Proteomes" id="UP001454036">
    <property type="component" value="Unassembled WGS sequence"/>
</dbReference>